<evidence type="ECO:0000313" key="2">
    <source>
        <dbReference type="Proteomes" id="UP000789860"/>
    </source>
</evidence>
<feature type="non-terminal residue" evidence="1">
    <location>
        <position position="1"/>
    </location>
</feature>
<feature type="non-terminal residue" evidence="1">
    <location>
        <position position="76"/>
    </location>
</feature>
<reference evidence="1" key="1">
    <citation type="submission" date="2021-06" db="EMBL/GenBank/DDBJ databases">
        <authorList>
            <person name="Kallberg Y."/>
            <person name="Tangrot J."/>
            <person name="Rosling A."/>
        </authorList>
    </citation>
    <scope>NUCLEOTIDE SEQUENCE</scope>
    <source>
        <strain evidence="1">AU212A</strain>
    </source>
</reference>
<keyword evidence="2" id="KW-1185">Reference proteome</keyword>
<dbReference type="Proteomes" id="UP000789860">
    <property type="component" value="Unassembled WGS sequence"/>
</dbReference>
<proteinExistence type="predicted"/>
<evidence type="ECO:0000313" key="1">
    <source>
        <dbReference type="EMBL" id="CAG8624016.1"/>
    </source>
</evidence>
<name>A0ACA9MZC9_9GLOM</name>
<organism evidence="1 2">
    <name type="scientific">Scutellospora calospora</name>
    <dbReference type="NCBI Taxonomy" id="85575"/>
    <lineage>
        <taxon>Eukaryota</taxon>
        <taxon>Fungi</taxon>
        <taxon>Fungi incertae sedis</taxon>
        <taxon>Mucoromycota</taxon>
        <taxon>Glomeromycotina</taxon>
        <taxon>Glomeromycetes</taxon>
        <taxon>Diversisporales</taxon>
        <taxon>Gigasporaceae</taxon>
        <taxon>Scutellospora</taxon>
    </lineage>
</organism>
<gene>
    <name evidence="1" type="ORF">SCALOS_LOCUS7745</name>
</gene>
<sequence>YYKESSEVAETMQELKLTGSIAAKALKDVFGSETTIAVQGPFLLVFRLYVCICSARTLCSQVFGSTAAFAMQGPGL</sequence>
<comment type="caution">
    <text evidence="1">The sequence shown here is derived from an EMBL/GenBank/DDBJ whole genome shotgun (WGS) entry which is preliminary data.</text>
</comment>
<protein>
    <submittedName>
        <fullName evidence="1">10813_t:CDS:1</fullName>
    </submittedName>
</protein>
<dbReference type="EMBL" id="CAJVPM010018253">
    <property type="protein sequence ID" value="CAG8624016.1"/>
    <property type="molecule type" value="Genomic_DNA"/>
</dbReference>
<accession>A0ACA9MZC9</accession>